<keyword evidence="7" id="KW-1185">Reference proteome</keyword>
<dbReference type="InterPro" id="IPR036388">
    <property type="entry name" value="WH-like_DNA-bd_sf"/>
</dbReference>
<dbReference type="Pfam" id="PF03466">
    <property type="entry name" value="LysR_substrate"/>
    <property type="match status" value="1"/>
</dbReference>
<dbReference type="InterPro" id="IPR005119">
    <property type="entry name" value="LysR_subst-bd"/>
</dbReference>
<dbReference type="SUPFAM" id="SSF53850">
    <property type="entry name" value="Periplasmic binding protein-like II"/>
    <property type="match status" value="1"/>
</dbReference>
<dbReference type="PROSITE" id="PS50931">
    <property type="entry name" value="HTH_LYSR"/>
    <property type="match status" value="1"/>
</dbReference>
<dbReference type="PANTHER" id="PTHR30126:SF2">
    <property type="entry name" value="HTH-TYPE TRANSCRIPTIONAL REGULATOR YJIE"/>
    <property type="match status" value="1"/>
</dbReference>
<dbReference type="RefSeq" id="WP_274164032.1">
    <property type="nucleotide sequence ID" value="NZ_JAJUBC010000008.1"/>
</dbReference>
<protein>
    <submittedName>
        <fullName evidence="6">LysR substrate-binding domain-containing protein</fullName>
    </submittedName>
</protein>
<keyword evidence="3" id="KW-0238">DNA-binding</keyword>
<keyword evidence="4" id="KW-0804">Transcription</keyword>
<evidence type="ECO:0000256" key="1">
    <source>
        <dbReference type="ARBA" id="ARBA00009437"/>
    </source>
</evidence>
<proteinExistence type="inferred from homology"/>
<evidence type="ECO:0000256" key="3">
    <source>
        <dbReference type="ARBA" id="ARBA00023125"/>
    </source>
</evidence>
<dbReference type="PANTHER" id="PTHR30126">
    <property type="entry name" value="HTH-TYPE TRANSCRIPTIONAL REGULATOR"/>
    <property type="match status" value="1"/>
</dbReference>
<dbReference type="Proteomes" id="UP001149400">
    <property type="component" value="Unassembled WGS sequence"/>
</dbReference>
<dbReference type="Gene3D" id="1.10.10.10">
    <property type="entry name" value="Winged helix-like DNA-binding domain superfamily/Winged helix DNA-binding domain"/>
    <property type="match status" value="1"/>
</dbReference>
<evidence type="ECO:0000256" key="2">
    <source>
        <dbReference type="ARBA" id="ARBA00023015"/>
    </source>
</evidence>
<evidence type="ECO:0000259" key="5">
    <source>
        <dbReference type="PROSITE" id="PS50931"/>
    </source>
</evidence>
<dbReference type="SUPFAM" id="SSF46785">
    <property type="entry name" value="Winged helix' DNA-binding domain"/>
    <property type="match status" value="1"/>
</dbReference>
<evidence type="ECO:0000256" key="4">
    <source>
        <dbReference type="ARBA" id="ARBA00023163"/>
    </source>
</evidence>
<dbReference type="EMBL" id="JAJUBC010000008">
    <property type="protein sequence ID" value="MDD1793163.1"/>
    <property type="molecule type" value="Genomic_DNA"/>
</dbReference>
<dbReference type="InterPro" id="IPR036390">
    <property type="entry name" value="WH_DNA-bd_sf"/>
</dbReference>
<keyword evidence="2" id="KW-0805">Transcription regulation</keyword>
<evidence type="ECO:0000313" key="6">
    <source>
        <dbReference type="EMBL" id="MDD1793163.1"/>
    </source>
</evidence>
<reference evidence="6" key="1">
    <citation type="submission" date="2021-12" db="EMBL/GenBank/DDBJ databases">
        <title>Enterovibrio ZSDZ35 sp. nov. and Enterovibrio ZSDZ42 sp. nov., isolated from coastal seawater in Qingdao.</title>
        <authorList>
            <person name="Zhang P."/>
        </authorList>
    </citation>
    <scope>NUCLEOTIDE SEQUENCE</scope>
    <source>
        <strain evidence="6">ZSDZ42</strain>
    </source>
</reference>
<gene>
    <name evidence="6" type="ORF">LRP50_08505</name>
</gene>
<organism evidence="6 7">
    <name type="scientific">Enterovibrio gelatinilyticus</name>
    <dbReference type="NCBI Taxonomy" id="2899819"/>
    <lineage>
        <taxon>Bacteria</taxon>
        <taxon>Pseudomonadati</taxon>
        <taxon>Pseudomonadota</taxon>
        <taxon>Gammaproteobacteria</taxon>
        <taxon>Vibrionales</taxon>
        <taxon>Vibrionaceae</taxon>
        <taxon>Enterovibrio</taxon>
    </lineage>
</organism>
<feature type="domain" description="HTH lysR-type" evidence="5">
    <location>
        <begin position="3"/>
        <end position="60"/>
    </location>
</feature>
<dbReference type="PRINTS" id="PR00039">
    <property type="entry name" value="HTHLYSR"/>
</dbReference>
<comment type="similarity">
    <text evidence="1">Belongs to the LysR transcriptional regulatory family.</text>
</comment>
<sequence>MNIESKWLEDFLALAEVRNFSEAASVRNITQPAFSRRIRALEQAIGAELIDRSQTPVALTASGRIFRVTARTLVNQMVEGISHISALNYSDGSVVRIASAHSLALDLTQLIQAQFSDEIRPMLSVDAMNVDEAVDALQEGECDVLLAFDNEHLKLAPYEHIEVGHADLLPVCAVDEHGKPLFGFEQDDVPWLAFTPTSYMGRQTETVRHEVSLKPVFLSSMVDMLKLQAMNGFGVAWLPDFAIRSELVKGTLVVMENTTLIRKIAYYAYRYQSRLHPSGERIWSALKKIAADNPLNTDKKSIAGE</sequence>
<accession>A0ABT5QYS2</accession>
<dbReference type="Pfam" id="PF00126">
    <property type="entry name" value="HTH_1"/>
    <property type="match status" value="1"/>
</dbReference>
<comment type="caution">
    <text evidence="6">The sequence shown here is derived from an EMBL/GenBank/DDBJ whole genome shotgun (WGS) entry which is preliminary data.</text>
</comment>
<dbReference type="Gene3D" id="3.40.190.290">
    <property type="match status" value="1"/>
</dbReference>
<evidence type="ECO:0000313" key="7">
    <source>
        <dbReference type="Proteomes" id="UP001149400"/>
    </source>
</evidence>
<name>A0ABT5QYS2_9GAMM</name>
<dbReference type="InterPro" id="IPR000847">
    <property type="entry name" value="LysR_HTH_N"/>
</dbReference>